<dbReference type="Proteomes" id="UP000821845">
    <property type="component" value="Chromosome 1"/>
</dbReference>
<keyword evidence="2" id="KW-1185">Reference proteome</keyword>
<comment type="caution">
    <text evidence="1">The sequence shown here is derived from an EMBL/GenBank/DDBJ whole genome shotgun (WGS) entry which is preliminary data.</text>
</comment>
<evidence type="ECO:0000313" key="2">
    <source>
        <dbReference type="Proteomes" id="UP000821845"/>
    </source>
</evidence>
<gene>
    <name evidence="1" type="ORF">HPB50_023462</name>
</gene>
<dbReference type="EMBL" id="CM023481">
    <property type="protein sequence ID" value="KAH6948351.1"/>
    <property type="molecule type" value="Genomic_DNA"/>
</dbReference>
<accession>A0ACB7TQF1</accession>
<sequence length="99" mass="10735">MPATPHAQQRGRPEGSEPGPFLQPLHAYKLRKAAVGALLLQHEEDDAGSDGARRAFIGPFPPPFGFTARQRRLLPPRREVAAGSAGREWKSLVLFLAAA</sequence>
<evidence type="ECO:0000313" key="1">
    <source>
        <dbReference type="EMBL" id="KAH6948351.1"/>
    </source>
</evidence>
<name>A0ACB7TQF1_HYAAI</name>
<reference evidence="1" key="1">
    <citation type="submission" date="2020-05" db="EMBL/GenBank/DDBJ databases">
        <title>Large-scale comparative analyses of tick genomes elucidate their genetic diversity and vector capacities.</title>
        <authorList>
            <person name="Jia N."/>
            <person name="Wang J."/>
            <person name="Shi W."/>
            <person name="Du L."/>
            <person name="Sun Y."/>
            <person name="Zhan W."/>
            <person name="Jiang J."/>
            <person name="Wang Q."/>
            <person name="Zhang B."/>
            <person name="Ji P."/>
            <person name="Sakyi L.B."/>
            <person name="Cui X."/>
            <person name="Yuan T."/>
            <person name="Jiang B."/>
            <person name="Yang W."/>
            <person name="Lam T.T.-Y."/>
            <person name="Chang Q."/>
            <person name="Ding S."/>
            <person name="Wang X."/>
            <person name="Zhu J."/>
            <person name="Ruan X."/>
            <person name="Zhao L."/>
            <person name="Wei J."/>
            <person name="Que T."/>
            <person name="Du C."/>
            <person name="Cheng J."/>
            <person name="Dai P."/>
            <person name="Han X."/>
            <person name="Huang E."/>
            <person name="Gao Y."/>
            <person name="Liu J."/>
            <person name="Shao H."/>
            <person name="Ye R."/>
            <person name="Li L."/>
            <person name="Wei W."/>
            <person name="Wang X."/>
            <person name="Wang C."/>
            <person name="Yang T."/>
            <person name="Huo Q."/>
            <person name="Li W."/>
            <person name="Guo W."/>
            <person name="Chen H."/>
            <person name="Zhou L."/>
            <person name="Ni X."/>
            <person name="Tian J."/>
            <person name="Zhou Y."/>
            <person name="Sheng Y."/>
            <person name="Liu T."/>
            <person name="Pan Y."/>
            <person name="Xia L."/>
            <person name="Li J."/>
            <person name="Zhao F."/>
            <person name="Cao W."/>
        </authorList>
    </citation>
    <scope>NUCLEOTIDE SEQUENCE</scope>
    <source>
        <strain evidence="1">Hyas-2018</strain>
    </source>
</reference>
<protein>
    <submittedName>
        <fullName evidence="1">Uncharacterized protein</fullName>
    </submittedName>
</protein>
<proteinExistence type="predicted"/>
<organism evidence="1 2">
    <name type="scientific">Hyalomma asiaticum</name>
    <name type="common">Tick</name>
    <dbReference type="NCBI Taxonomy" id="266040"/>
    <lineage>
        <taxon>Eukaryota</taxon>
        <taxon>Metazoa</taxon>
        <taxon>Ecdysozoa</taxon>
        <taxon>Arthropoda</taxon>
        <taxon>Chelicerata</taxon>
        <taxon>Arachnida</taxon>
        <taxon>Acari</taxon>
        <taxon>Parasitiformes</taxon>
        <taxon>Ixodida</taxon>
        <taxon>Ixodoidea</taxon>
        <taxon>Ixodidae</taxon>
        <taxon>Hyalomminae</taxon>
        <taxon>Hyalomma</taxon>
    </lineage>
</organism>